<comment type="function">
    <text evidence="16">NQR complex catalyzes the reduction of ubiquinone-1 to ubiquinol by two successive reactions, coupled with the transport of Na(+) ions from the cytoplasm to the periplasm. NqrA to NqrE are probably involved in the second step, the conversion of ubisemiquinone to ubiquinol.</text>
</comment>
<dbReference type="PANTHER" id="PTHR37838">
    <property type="entry name" value="NA(+)-TRANSLOCATING NADH-QUINONE REDUCTASE SUBUNIT C"/>
    <property type="match status" value="1"/>
</dbReference>
<evidence type="ECO:0000256" key="14">
    <source>
        <dbReference type="ARBA" id="ARBA00023136"/>
    </source>
</evidence>
<reference evidence="20" key="1">
    <citation type="journal article" date="2019" name="Int. J. Syst. Evol. Microbiol.">
        <title>The Global Catalogue of Microorganisms (GCM) 10K type strain sequencing project: providing services to taxonomists for standard genome sequencing and annotation.</title>
        <authorList>
            <consortium name="The Broad Institute Genomics Platform"/>
            <consortium name="The Broad Institute Genome Sequencing Center for Infectious Disease"/>
            <person name="Wu L."/>
            <person name="Ma J."/>
        </authorList>
    </citation>
    <scope>NUCLEOTIDE SEQUENCE [LARGE SCALE GENOMIC DNA]</scope>
    <source>
        <strain evidence="20">KCTC 42587</strain>
    </source>
</reference>
<keyword evidence="6 16" id="KW-0288">FMN</keyword>
<feature type="domain" description="FMN-binding" evidence="18">
    <location>
        <begin position="139"/>
        <end position="240"/>
    </location>
</feature>
<accession>A0ABW5KSC1</accession>
<evidence type="ECO:0000256" key="17">
    <source>
        <dbReference type="PIRNR" id="PIRNR009437"/>
    </source>
</evidence>
<keyword evidence="12 16" id="KW-0406">Ion transport</keyword>
<name>A0ABW5KSC1_9FLAO</name>
<keyword evidence="10 16" id="KW-0520">NAD</keyword>
<evidence type="ECO:0000313" key="20">
    <source>
        <dbReference type="Proteomes" id="UP001597472"/>
    </source>
</evidence>
<comment type="cofactor">
    <cofactor evidence="16 17">
        <name>FMN</name>
        <dbReference type="ChEBI" id="CHEBI:58210"/>
    </cofactor>
</comment>
<evidence type="ECO:0000256" key="4">
    <source>
        <dbReference type="ARBA" id="ARBA00022553"/>
    </source>
</evidence>
<dbReference type="RefSeq" id="WP_376893512.1">
    <property type="nucleotide sequence ID" value="NZ_JBHULS010000003.1"/>
</dbReference>
<keyword evidence="2 16" id="KW-1003">Cell membrane</keyword>
<comment type="caution">
    <text evidence="16">Lacks conserved residue(s) required for the propagation of feature annotation.</text>
</comment>
<dbReference type="HAMAP" id="MF_00427">
    <property type="entry name" value="NqrC"/>
    <property type="match status" value="1"/>
</dbReference>
<evidence type="ECO:0000256" key="7">
    <source>
        <dbReference type="ARBA" id="ARBA00022692"/>
    </source>
</evidence>
<evidence type="ECO:0000256" key="12">
    <source>
        <dbReference type="ARBA" id="ARBA00023065"/>
    </source>
</evidence>
<evidence type="ECO:0000256" key="6">
    <source>
        <dbReference type="ARBA" id="ARBA00022643"/>
    </source>
</evidence>
<evidence type="ECO:0000256" key="15">
    <source>
        <dbReference type="ARBA" id="ARBA00023201"/>
    </source>
</evidence>
<keyword evidence="15 16" id="KW-0739">Sodium transport</keyword>
<dbReference type="Pfam" id="PF04205">
    <property type="entry name" value="FMN_bind"/>
    <property type="match status" value="1"/>
</dbReference>
<feature type="transmembrane region" description="Helical" evidence="16">
    <location>
        <begin position="12"/>
        <end position="33"/>
    </location>
</feature>
<evidence type="ECO:0000256" key="5">
    <source>
        <dbReference type="ARBA" id="ARBA00022630"/>
    </source>
</evidence>
<proteinExistence type="inferred from homology"/>
<keyword evidence="1 16" id="KW-0813">Transport</keyword>
<keyword evidence="8 16" id="KW-1278">Translocase</keyword>
<dbReference type="PANTHER" id="PTHR37838:SF1">
    <property type="entry name" value="NA(+)-TRANSLOCATING NADH-QUINONE REDUCTASE SUBUNIT C"/>
    <property type="match status" value="1"/>
</dbReference>
<evidence type="ECO:0000256" key="8">
    <source>
        <dbReference type="ARBA" id="ARBA00022967"/>
    </source>
</evidence>
<dbReference type="PIRSF" id="PIRSF009437">
    <property type="entry name" value="NQR-1_subunit_C"/>
    <property type="match status" value="1"/>
</dbReference>
<evidence type="ECO:0000313" key="19">
    <source>
        <dbReference type="EMBL" id="MFD2551906.1"/>
    </source>
</evidence>
<keyword evidence="14 16" id="KW-0472">Membrane</keyword>
<comment type="similarity">
    <text evidence="16 17">Belongs to the NqrC family.</text>
</comment>
<evidence type="ECO:0000256" key="13">
    <source>
        <dbReference type="ARBA" id="ARBA00023075"/>
    </source>
</evidence>
<feature type="modified residue" description="FMN phosphoryl threonine" evidence="16">
    <location>
        <position position="223"/>
    </location>
</feature>
<evidence type="ECO:0000256" key="1">
    <source>
        <dbReference type="ARBA" id="ARBA00022448"/>
    </source>
</evidence>
<dbReference type="InterPro" id="IPR007329">
    <property type="entry name" value="FMN-bd"/>
</dbReference>
<dbReference type="EMBL" id="JBHULS010000003">
    <property type="protein sequence ID" value="MFD2551906.1"/>
    <property type="molecule type" value="Genomic_DNA"/>
</dbReference>
<dbReference type="Proteomes" id="UP001597472">
    <property type="component" value="Unassembled WGS sequence"/>
</dbReference>
<comment type="caution">
    <text evidence="19">The sequence shown here is derived from an EMBL/GenBank/DDBJ whole genome shotgun (WGS) entry which is preliminary data.</text>
</comment>
<dbReference type="SMART" id="SM00900">
    <property type="entry name" value="FMN_bind"/>
    <property type="match status" value="1"/>
</dbReference>
<evidence type="ECO:0000256" key="3">
    <source>
        <dbReference type="ARBA" id="ARBA00022519"/>
    </source>
</evidence>
<keyword evidence="13 16" id="KW-0830">Ubiquinone</keyword>
<comment type="subcellular location">
    <subcellularLocation>
        <location evidence="16">Cell membrane</location>
        <topology evidence="16">Single-pass membrane protein</topology>
    </subcellularLocation>
</comment>
<keyword evidence="20" id="KW-1185">Reference proteome</keyword>
<dbReference type="NCBIfam" id="NF003753">
    <property type="entry name" value="PRK05346.2-4"/>
    <property type="match status" value="1"/>
</dbReference>
<evidence type="ECO:0000259" key="18">
    <source>
        <dbReference type="SMART" id="SM00900"/>
    </source>
</evidence>
<comment type="catalytic activity">
    <reaction evidence="16 17">
        <text>a ubiquinone + n Na(+)(in) + NADH + H(+) = a ubiquinol + n Na(+)(out) + NAD(+)</text>
        <dbReference type="Rhea" id="RHEA:47748"/>
        <dbReference type="Rhea" id="RHEA-COMP:9565"/>
        <dbReference type="Rhea" id="RHEA-COMP:9566"/>
        <dbReference type="ChEBI" id="CHEBI:15378"/>
        <dbReference type="ChEBI" id="CHEBI:16389"/>
        <dbReference type="ChEBI" id="CHEBI:17976"/>
        <dbReference type="ChEBI" id="CHEBI:29101"/>
        <dbReference type="ChEBI" id="CHEBI:57540"/>
        <dbReference type="ChEBI" id="CHEBI:57945"/>
        <dbReference type="EC" id="7.2.1.1"/>
    </reaction>
</comment>
<keyword evidence="3" id="KW-0997">Cell inner membrane</keyword>
<protein>
    <recommendedName>
        <fullName evidence="16 17">Na(+)-translocating NADH-quinone reductase subunit C</fullName>
        <shortName evidence="16 17">Na(+)-NQR subunit C</shortName>
        <shortName evidence="16 17">Na(+)-translocating NQR subunit C</shortName>
        <ecNumber evidence="16 17">7.2.1.1</ecNumber>
    </recommendedName>
    <alternativeName>
        <fullName evidence="16 17">NQR complex subunit C</fullName>
    </alternativeName>
    <alternativeName>
        <fullName evidence="16 17">NQR-1 subunit C</fullName>
    </alternativeName>
</protein>
<evidence type="ECO:0000256" key="9">
    <source>
        <dbReference type="ARBA" id="ARBA00022989"/>
    </source>
</evidence>
<evidence type="ECO:0000256" key="16">
    <source>
        <dbReference type="HAMAP-Rule" id="MF_00427"/>
    </source>
</evidence>
<evidence type="ECO:0000256" key="2">
    <source>
        <dbReference type="ARBA" id="ARBA00022475"/>
    </source>
</evidence>
<evidence type="ECO:0000256" key="11">
    <source>
        <dbReference type="ARBA" id="ARBA00023053"/>
    </source>
</evidence>
<comment type="subunit">
    <text evidence="16 17">Composed of six subunits; NqrA, NqrB, NqrC, NqrD, NqrE and NqrF.</text>
</comment>
<organism evidence="19 20">
    <name type="scientific">Bizionia sediminis</name>
    <dbReference type="NCBI Taxonomy" id="1737064"/>
    <lineage>
        <taxon>Bacteria</taxon>
        <taxon>Pseudomonadati</taxon>
        <taxon>Bacteroidota</taxon>
        <taxon>Flavobacteriia</taxon>
        <taxon>Flavobacteriales</taxon>
        <taxon>Flavobacteriaceae</taxon>
        <taxon>Bizionia</taxon>
    </lineage>
</organism>
<dbReference type="EC" id="7.2.1.1" evidence="16 17"/>
<keyword evidence="9 16" id="KW-1133">Transmembrane helix</keyword>
<gene>
    <name evidence="16" type="primary">nqrC</name>
    <name evidence="19" type="ORF">ACFSQP_08765</name>
</gene>
<keyword evidence="7 16" id="KW-0812">Transmembrane</keyword>
<keyword evidence="4 16" id="KW-0597">Phosphoprotein</keyword>
<evidence type="ECO:0000256" key="10">
    <source>
        <dbReference type="ARBA" id="ARBA00023027"/>
    </source>
</evidence>
<keyword evidence="5 16" id="KW-0285">Flavoprotein</keyword>
<sequence>MAIDTEKNSYTVIFSIVMVVIVGSILAGLASGLKPLVKANERYEKQQNILYALGVNDNKGPNDVAFVPTDRVEAEFEKYITKQYVLQGDELIEDDEAYLIDIKKEETKAKNPDYQRRLPLFVGQKDGQDVYIVPVRGKGLWDAIWGFVALDKSMTVQGVYFDHKAETPGLGSEIKQRYFMDDFTGEKFLDGDAFVGITVAKGNNDPKNEIKDDHEIDALAGATITGDGVSAMLKKDVKMYMPYFKTLN</sequence>
<dbReference type="InterPro" id="IPR010204">
    <property type="entry name" value="NqrC"/>
</dbReference>
<dbReference type="NCBIfam" id="TIGR01938">
    <property type="entry name" value="nqrC"/>
    <property type="match status" value="1"/>
</dbReference>
<keyword evidence="11 16" id="KW-0915">Sodium</keyword>